<dbReference type="InterPro" id="IPR005178">
    <property type="entry name" value="Ostalpha/TMEM184C"/>
</dbReference>
<evidence type="ECO:0000256" key="3">
    <source>
        <dbReference type="ARBA" id="ARBA00022989"/>
    </source>
</evidence>
<keyword evidence="4 6" id="KW-0472">Membrane</keyword>
<dbReference type="Pfam" id="PF03619">
    <property type="entry name" value="Solute_trans_a"/>
    <property type="match status" value="1"/>
</dbReference>
<keyword evidence="3 6" id="KW-1133">Transmembrane helix</keyword>
<dbReference type="GO" id="GO:0016020">
    <property type="term" value="C:membrane"/>
    <property type="evidence" value="ECO:0007669"/>
    <property type="project" value="UniProtKB-SubCell"/>
</dbReference>
<accession>A0A2N5U0J8</accession>
<gene>
    <name evidence="7" type="ORF">PCANC_22900</name>
</gene>
<evidence type="ECO:0000313" key="7">
    <source>
        <dbReference type="EMBL" id="PLW31254.1"/>
    </source>
</evidence>
<evidence type="ECO:0000256" key="4">
    <source>
        <dbReference type="ARBA" id="ARBA00023136"/>
    </source>
</evidence>
<dbReference type="AlphaFoldDB" id="A0A2N5U0J8"/>
<dbReference type="EMBL" id="PGCJ01000353">
    <property type="protein sequence ID" value="PLW31254.1"/>
    <property type="molecule type" value="Genomic_DNA"/>
</dbReference>
<organism evidence="7 8">
    <name type="scientific">Puccinia coronata f. sp. avenae</name>
    <dbReference type="NCBI Taxonomy" id="200324"/>
    <lineage>
        <taxon>Eukaryota</taxon>
        <taxon>Fungi</taxon>
        <taxon>Dikarya</taxon>
        <taxon>Basidiomycota</taxon>
        <taxon>Pucciniomycotina</taxon>
        <taxon>Pucciniomycetes</taxon>
        <taxon>Pucciniales</taxon>
        <taxon>Pucciniaceae</taxon>
        <taxon>Puccinia</taxon>
    </lineage>
</organism>
<protein>
    <submittedName>
        <fullName evidence="7">Uncharacterized protein</fullName>
    </submittedName>
</protein>
<evidence type="ECO:0000256" key="1">
    <source>
        <dbReference type="ARBA" id="ARBA00004141"/>
    </source>
</evidence>
<evidence type="ECO:0000256" key="6">
    <source>
        <dbReference type="SAM" id="Phobius"/>
    </source>
</evidence>
<feature type="compositionally biased region" description="Basic and acidic residues" evidence="5">
    <location>
        <begin position="1"/>
        <end position="11"/>
    </location>
</feature>
<comment type="subcellular location">
    <subcellularLocation>
        <location evidence="1">Membrane</location>
        <topology evidence="1">Multi-pass membrane protein</topology>
    </subcellularLocation>
</comment>
<dbReference type="STRING" id="200324.A0A2N5U0J8"/>
<proteinExistence type="predicted"/>
<evidence type="ECO:0000256" key="5">
    <source>
        <dbReference type="SAM" id="MobiDB-lite"/>
    </source>
</evidence>
<keyword evidence="2 6" id="KW-0812">Transmembrane</keyword>
<feature type="non-terminal residue" evidence="7">
    <location>
        <position position="68"/>
    </location>
</feature>
<keyword evidence="8" id="KW-1185">Reference proteome</keyword>
<dbReference type="OrthoDB" id="5348404at2759"/>
<name>A0A2N5U0J8_9BASI</name>
<reference evidence="7 8" key="1">
    <citation type="submission" date="2017-11" db="EMBL/GenBank/DDBJ databases">
        <title>De novo assembly and phasing of dikaryotic genomes from two isolates of Puccinia coronata f. sp. avenae, the causal agent of oat crown rust.</title>
        <authorList>
            <person name="Miller M.E."/>
            <person name="Zhang Y."/>
            <person name="Omidvar V."/>
            <person name="Sperschneider J."/>
            <person name="Schwessinger B."/>
            <person name="Raley C."/>
            <person name="Palmer J.M."/>
            <person name="Garnica D."/>
            <person name="Upadhyaya N."/>
            <person name="Rathjen J."/>
            <person name="Taylor J.M."/>
            <person name="Park R.F."/>
            <person name="Dodds P.N."/>
            <person name="Hirsch C.D."/>
            <person name="Kianian S.F."/>
            <person name="Figueroa M."/>
        </authorList>
    </citation>
    <scope>NUCLEOTIDE SEQUENCE [LARGE SCALE GENOMIC DNA]</scope>
    <source>
        <strain evidence="7">12NC29</strain>
    </source>
</reference>
<feature type="transmembrane region" description="Helical" evidence="6">
    <location>
        <begin position="27"/>
        <end position="47"/>
    </location>
</feature>
<evidence type="ECO:0000256" key="2">
    <source>
        <dbReference type="ARBA" id="ARBA00022692"/>
    </source>
</evidence>
<comment type="caution">
    <text evidence="7">The sequence shown here is derived from an EMBL/GenBank/DDBJ whole genome shotgun (WGS) entry which is preliminary data.</text>
</comment>
<dbReference type="Proteomes" id="UP000235388">
    <property type="component" value="Unassembled WGS sequence"/>
</dbReference>
<sequence length="68" mass="7556">MTDMDHSDDSNGRNGSGGSGSELPPNVLWSASLSAGLATILSFWCIVQQLRNYRKPILQRFVVRILFM</sequence>
<feature type="region of interest" description="Disordered" evidence="5">
    <location>
        <begin position="1"/>
        <end position="22"/>
    </location>
</feature>
<evidence type="ECO:0000313" key="8">
    <source>
        <dbReference type="Proteomes" id="UP000235388"/>
    </source>
</evidence>